<reference evidence="1" key="1">
    <citation type="submission" date="2015-01" db="EMBL/GenBank/DDBJ databases">
        <title>The Genome Sequence of Cryptococcus gattii CA1280.</title>
        <authorList>
            <consortium name="The Broad Institute Genomics Platform"/>
            <person name="Cuomo C."/>
            <person name="Litvintseva A."/>
            <person name="Chen Y."/>
            <person name="Heitman J."/>
            <person name="Sun S."/>
            <person name="Springer D."/>
            <person name="Dromer F."/>
            <person name="Young S."/>
            <person name="Zeng Q."/>
            <person name="Gargeya S."/>
            <person name="Abouelleil A."/>
            <person name="Alvarado L."/>
            <person name="Chapman S.B."/>
            <person name="Gainer-Dewar J."/>
            <person name="Goldberg J."/>
            <person name="Griggs A."/>
            <person name="Gujja S."/>
            <person name="Hansen M."/>
            <person name="Howarth C."/>
            <person name="Imamovic A."/>
            <person name="Larimer J."/>
            <person name="Murphy C."/>
            <person name="Naylor J."/>
            <person name="Pearson M."/>
            <person name="Priest M."/>
            <person name="Roberts A."/>
            <person name="Saif S."/>
            <person name="Shea T."/>
            <person name="Sykes S."/>
            <person name="Wortman J."/>
            <person name="Nusbaum C."/>
            <person name="Birren B."/>
        </authorList>
    </citation>
    <scope>NUCLEOTIDE SEQUENCE [LARGE SCALE GENOMIC DNA]</scope>
    <source>
        <strain evidence="1">CA1280</strain>
    </source>
</reference>
<organism evidence="1">
    <name type="scientific">Cryptococcus bacillisporus CA1280</name>
    <dbReference type="NCBI Taxonomy" id="1296109"/>
    <lineage>
        <taxon>Eukaryota</taxon>
        <taxon>Fungi</taxon>
        <taxon>Dikarya</taxon>
        <taxon>Basidiomycota</taxon>
        <taxon>Agaricomycotina</taxon>
        <taxon>Tremellomycetes</taxon>
        <taxon>Tremellales</taxon>
        <taxon>Cryptococcaceae</taxon>
        <taxon>Cryptococcus</taxon>
        <taxon>Cryptococcus gattii species complex</taxon>
    </lineage>
</organism>
<name>A0A0D0VFZ5_CRYGA</name>
<gene>
    <name evidence="1" type="ORF">I312_05478</name>
</gene>
<sequence length="63" mass="6911">MKTLTLIPPLHPSTPKMKVTKMKVHPTDAHYAPFSLFTIAMKNSVSLSGLPSLPRSGARCQHL</sequence>
<proteinExistence type="predicted"/>
<dbReference type="EMBL" id="KN847989">
    <property type="protein sequence ID" value="KIR45429.1"/>
    <property type="molecule type" value="Genomic_DNA"/>
</dbReference>
<evidence type="ECO:0000313" key="1">
    <source>
        <dbReference type="EMBL" id="KIR45429.1"/>
    </source>
</evidence>
<dbReference type="HOGENOM" id="CLU_2885702_0_0_1"/>
<dbReference type="AlphaFoldDB" id="A0A0D0VFZ5"/>
<protein>
    <submittedName>
        <fullName evidence="1">Uncharacterized protein</fullName>
    </submittedName>
</protein>
<accession>A0A0D0VFZ5</accession>